<dbReference type="STRING" id="460.Lstg_2715"/>
<feature type="domain" description="FIST" evidence="1">
    <location>
        <begin position="31"/>
        <end position="233"/>
    </location>
</feature>
<dbReference type="EMBL" id="LNYZ01000027">
    <property type="protein sequence ID" value="KTD72014.1"/>
    <property type="molecule type" value="Genomic_DNA"/>
</dbReference>
<dbReference type="Pfam" id="PF08495">
    <property type="entry name" value="FIST"/>
    <property type="match status" value="1"/>
</dbReference>
<keyword evidence="5" id="KW-1185">Reference proteome</keyword>
<evidence type="ECO:0000313" key="6">
    <source>
        <dbReference type="Proteomes" id="UP000255110"/>
    </source>
</evidence>
<dbReference type="PANTHER" id="PTHR40252">
    <property type="entry name" value="BLR0328 PROTEIN"/>
    <property type="match status" value="1"/>
</dbReference>
<accession>A0A378L5M8</accession>
<name>A0A378L5M8_9GAMM</name>
<reference evidence="3 5" key="1">
    <citation type="submission" date="2015-11" db="EMBL/GenBank/DDBJ databases">
        <title>Genomic analysis of 38 Legionella species identifies large and diverse effector repertoires.</title>
        <authorList>
            <person name="Burstein D."/>
            <person name="Amaro F."/>
            <person name="Zusman T."/>
            <person name="Lifshitz Z."/>
            <person name="Cohen O."/>
            <person name="Gilbert J.A."/>
            <person name="Pupko T."/>
            <person name="Shuman H.A."/>
            <person name="Segal G."/>
        </authorList>
    </citation>
    <scope>NUCLEOTIDE SEQUENCE [LARGE SCALE GENOMIC DNA]</scope>
    <source>
        <strain evidence="3 5">SC-18-C9</strain>
    </source>
</reference>
<evidence type="ECO:0000259" key="1">
    <source>
        <dbReference type="SMART" id="SM00897"/>
    </source>
</evidence>
<evidence type="ECO:0000313" key="3">
    <source>
        <dbReference type="EMBL" id="KTD72014.1"/>
    </source>
</evidence>
<evidence type="ECO:0000313" key="5">
    <source>
        <dbReference type="Proteomes" id="UP000054820"/>
    </source>
</evidence>
<dbReference type="InterPro" id="IPR019494">
    <property type="entry name" value="FIST_C"/>
</dbReference>
<dbReference type="InterPro" id="IPR013702">
    <property type="entry name" value="FIST_domain_N"/>
</dbReference>
<dbReference type="NCBIfam" id="NF041558">
    <property type="entry name" value="NosP"/>
    <property type="match status" value="1"/>
</dbReference>
<reference evidence="4 6" key="2">
    <citation type="submission" date="2018-06" db="EMBL/GenBank/DDBJ databases">
        <authorList>
            <consortium name="Pathogen Informatics"/>
            <person name="Doyle S."/>
        </authorList>
    </citation>
    <scope>NUCLEOTIDE SEQUENCE [LARGE SCALE GENOMIC DNA]</scope>
    <source>
        <strain evidence="4 6">NCTC11991</strain>
    </source>
</reference>
<dbReference type="Pfam" id="PF10442">
    <property type="entry name" value="FIST_C"/>
    <property type="match status" value="1"/>
</dbReference>
<dbReference type="EMBL" id="UGOY01000001">
    <property type="protein sequence ID" value="STY21680.1"/>
    <property type="molecule type" value="Genomic_DNA"/>
</dbReference>
<evidence type="ECO:0000259" key="2">
    <source>
        <dbReference type="SMART" id="SM01204"/>
    </source>
</evidence>
<dbReference type="OrthoDB" id="9807948at2"/>
<dbReference type="SMART" id="SM01204">
    <property type="entry name" value="FIST_C"/>
    <property type="match status" value="1"/>
</dbReference>
<organism evidence="4 6">
    <name type="scientific">Legionella steigerwaltii</name>
    <dbReference type="NCBI Taxonomy" id="460"/>
    <lineage>
        <taxon>Bacteria</taxon>
        <taxon>Pseudomonadati</taxon>
        <taxon>Pseudomonadota</taxon>
        <taxon>Gammaproteobacteria</taxon>
        <taxon>Legionellales</taxon>
        <taxon>Legionellaceae</taxon>
        <taxon>Legionella</taxon>
    </lineage>
</organism>
<dbReference type="SMART" id="SM00897">
    <property type="entry name" value="FIST"/>
    <property type="match status" value="1"/>
</dbReference>
<dbReference type="Proteomes" id="UP000255110">
    <property type="component" value="Unassembled WGS sequence"/>
</dbReference>
<feature type="domain" description="FIST C-domain" evidence="2">
    <location>
        <begin position="234"/>
        <end position="364"/>
    </location>
</feature>
<evidence type="ECO:0000313" key="4">
    <source>
        <dbReference type="EMBL" id="STY21680.1"/>
    </source>
</evidence>
<dbReference type="AlphaFoldDB" id="A0A378L5M8"/>
<dbReference type="RefSeq" id="WP_058478241.1">
    <property type="nucleotide sequence ID" value="NZ_CAAAIO010000015.1"/>
</dbReference>
<sequence>MSTQQSIRIGQSSSKDPQAAVKEFHAAVYQPNMELVLFFCSSHYDLDAIANEINSLFPKQKVIGCTTAGEIGPIGYTEYTLSGVSFSSDGFTVAAGYINDLKNINYEKGHVFVNNLLQQLEARVPSTNSENSFAFLLVDGLSLREEQITHILQDALGEIALFGGSAGDDLRFKSTWIFADGAFHTDSVALVLVNTIYPFKLFKSQHFVCGNEKLVVTQADPERRVVNEINGYPAVEEYARIVNTQVDKLDPIQFSATPLVIRINGVDYVRSIQKANPDGSLKFYCAIDNGLVFMAAHGIDLIKNIEQTFQEIHSSIGKPQLVLACDCILRNLEMQRQGLKKDVEKIFQNNHVVGFSTYGEQFKGIHINQTITGLAIGALRNNDAREKNA</sequence>
<dbReference type="PANTHER" id="PTHR40252:SF2">
    <property type="entry name" value="BLR0328 PROTEIN"/>
    <property type="match status" value="1"/>
</dbReference>
<dbReference type="Proteomes" id="UP000054820">
    <property type="component" value="Unassembled WGS sequence"/>
</dbReference>
<proteinExistence type="predicted"/>
<protein>
    <submittedName>
        <fullName evidence="3">FIST N domain protein</fullName>
    </submittedName>
    <submittedName>
        <fullName evidence="4">Uncharacterized conserved protein</fullName>
    </submittedName>
</protein>
<gene>
    <name evidence="3" type="ORF">Lstg_2715</name>
    <name evidence="4" type="ORF">NCTC11991_00248</name>
</gene>